<sequence length="159" mass="16772">MARAPDDSIYHALPIMDEALANGGLEILRAGLIDDELFVTARHAFKDPAPWGQVLADITRRLAQIYSLETDFTEAEALAEIEEAYAADLGAKPVRKKPARAGKAAPRKAGAPGKTPAVKSKAAKAGKPKAAADMRAKRAVAGSRAAAPRKPAPKARGKR</sequence>
<comment type="caution">
    <text evidence="2">The sequence shown here is derived from an EMBL/GenBank/DDBJ whole genome shotgun (WGS) entry which is preliminary data.</text>
</comment>
<dbReference type="InterPro" id="IPR031796">
    <property type="entry name" value="DUF5076"/>
</dbReference>
<evidence type="ECO:0008006" key="4">
    <source>
        <dbReference type="Google" id="ProtNLM"/>
    </source>
</evidence>
<name>A0A327L1R8_9BRAD</name>
<feature type="compositionally biased region" description="Low complexity" evidence="1">
    <location>
        <begin position="137"/>
        <end position="149"/>
    </location>
</feature>
<dbReference type="AlphaFoldDB" id="A0A327L1R8"/>
<dbReference type="Pfam" id="PF16826">
    <property type="entry name" value="DUF5076"/>
    <property type="match status" value="1"/>
</dbReference>
<dbReference type="OrthoDB" id="284440at2"/>
<dbReference type="RefSeq" id="WP_111419710.1">
    <property type="nucleotide sequence ID" value="NZ_NPEX01000089.1"/>
</dbReference>
<dbReference type="EMBL" id="NPEX01000089">
    <property type="protein sequence ID" value="RAI43422.1"/>
    <property type="molecule type" value="Genomic_DNA"/>
</dbReference>
<dbReference type="Gene3D" id="3.30.2370.10">
    <property type="entry name" value="putative pyruvate dehydrogenase"/>
    <property type="match status" value="1"/>
</dbReference>
<evidence type="ECO:0000313" key="2">
    <source>
        <dbReference type="EMBL" id="RAI43422.1"/>
    </source>
</evidence>
<feature type="region of interest" description="Disordered" evidence="1">
    <location>
        <begin position="92"/>
        <end position="159"/>
    </location>
</feature>
<dbReference type="Proteomes" id="UP000249130">
    <property type="component" value="Unassembled WGS sequence"/>
</dbReference>
<accession>A0A327L1R8</accession>
<evidence type="ECO:0000256" key="1">
    <source>
        <dbReference type="SAM" id="MobiDB-lite"/>
    </source>
</evidence>
<protein>
    <recommendedName>
        <fullName evidence="4">DUF5076 domain-containing protein</fullName>
    </recommendedName>
</protein>
<keyword evidence="3" id="KW-1185">Reference proteome</keyword>
<gene>
    <name evidence="2" type="ORF">CH341_14340</name>
</gene>
<evidence type="ECO:0000313" key="3">
    <source>
        <dbReference type="Proteomes" id="UP000249130"/>
    </source>
</evidence>
<proteinExistence type="predicted"/>
<feature type="compositionally biased region" description="Low complexity" evidence="1">
    <location>
        <begin position="101"/>
        <end position="120"/>
    </location>
</feature>
<organism evidence="2 3">
    <name type="scientific">Rhodoplanes roseus</name>
    <dbReference type="NCBI Taxonomy" id="29409"/>
    <lineage>
        <taxon>Bacteria</taxon>
        <taxon>Pseudomonadati</taxon>
        <taxon>Pseudomonadota</taxon>
        <taxon>Alphaproteobacteria</taxon>
        <taxon>Hyphomicrobiales</taxon>
        <taxon>Nitrobacteraceae</taxon>
        <taxon>Rhodoplanes</taxon>
    </lineage>
</organism>
<reference evidence="2 3" key="1">
    <citation type="submission" date="2017-07" db="EMBL/GenBank/DDBJ databases">
        <title>Draft Genome Sequences of Select Purple Nonsulfur Bacteria.</title>
        <authorList>
            <person name="Lasarre B."/>
            <person name="Mckinlay J.B."/>
        </authorList>
    </citation>
    <scope>NUCLEOTIDE SEQUENCE [LARGE SCALE GENOMIC DNA]</scope>
    <source>
        <strain evidence="2 3">DSM 5909</strain>
    </source>
</reference>